<comment type="similarity">
    <text evidence="2 12">Belongs to the type III secretion exporter family.</text>
</comment>
<evidence type="ECO:0000256" key="10">
    <source>
        <dbReference type="ARBA" id="ARBA00023136"/>
    </source>
</evidence>
<dbReference type="NCBIfam" id="TIGR00328">
    <property type="entry name" value="flhB"/>
    <property type="match status" value="1"/>
</dbReference>
<dbReference type="HOGENOM" id="CLU_041013_1_2_9"/>
<keyword evidence="7 12" id="KW-1005">Bacterial flagellum biogenesis</keyword>
<proteinExistence type="inferred from homology"/>
<dbReference type="GO" id="GO:0005886">
    <property type="term" value="C:plasma membrane"/>
    <property type="evidence" value="ECO:0007669"/>
    <property type="project" value="UniProtKB-SubCell"/>
</dbReference>
<dbReference type="GO" id="GO:0044780">
    <property type="term" value="P:bacterial-type flagellum assembly"/>
    <property type="evidence" value="ECO:0007669"/>
    <property type="project" value="InterPro"/>
</dbReference>
<evidence type="ECO:0000256" key="11">
    <source>
        <dbReference type="ARBA" id="ARBA00023225"/>
    </source>
</evidence>
<keyword evidence="8 12" id="KW-0653">Protein transport</keyword>
<evidence type="ECO:0000256" key="1">
    <source>
        <dbReference type="ARBA" id="ARBA00004651"/>
    </source>
</evidence>
<dbReference type="OrthoDB" id="9807950at2"/>
<comment type="function">
    <text evidence="12">Required for formation of the rod structure in the basal body of the flagellar apparatus. Together with FliI and FliH, may constitute the export apparatus of flagellin.</text>
</comment>
<dbReference type="GO" id="GO:0009306">
    <property type="term" value="P:protein secretion"/>
    <property type="evidence" value="ECO:0007669"/>
    <property type="project" value="InterPro"/>
</dbReference>
<dbReference type="RefSeq" id="WP_015923389.1">
    <property type="nucleotide sequence ID" value="NC_011899.1"/>
</dbReference>
<evidence type="ECO:0000256" key="7">
    <source>
        <dbReference type="ARBA" id="ARBA00022795"/>
    </source>
</evidence>
<protein>
    <recommendedName>
        <fullName evidence="3 12">Flagellar biosynthetic protein FlhB</fullName>
    </recommendedName>
</protein>
<evidence type="ECO:0000313" key="14">
    <source>
        <dbReference type="EMBL" id="ACL70419.1"/>
    </source>
</evidence>
<gene>
    <name evidence="12" type="primary">flhB</name>
    <name evidence="14" type="ordered locus">Hore_16690</name>
</gene>
<feature type="transmembrane region" description="Helical" evidence="12">
    <location>
        <begin position="36"/>
        <end position="55"/>
    </location>
</feature>
<keyword evidence="6 12" id="KW-0812">Transmembrane</keyword>
<keyword evidence="14" id="KW-0969">Cilium</keyword>
<evidence type="ECO:0000256" key="12">
    <source>
        <dbReference type="RuleBase" id="RU364091"/>
    </source>
</evidence>
<dbReference type="Pfam" id="PF01312">
    <property type="entry name" value="Bac_export_2"/>
    <property type="match status" value="1"/>
</dbReference>
<evidence type="ECO:0000256" key="6">
    <source>
        <dbReference type="ARBA" id="ARBA00022692"/>
    </source>
</evidence>
<keyword evidence="14" id="KW-0282">Flagellum</keyword>
<name>B8CYQ0_HALOH</name>
<dbReference type="EMBL" id="CP001098">
    <property type="protein sequence ID" value="ACL70419.1"/>
    <property type="molecule type" value="Genomic_DNA"/>
</dbReference>
<evidence type="ECO:0000256" key="2">
    <source>
        <dbReference type="ARBA" id="ARBA00010690"/>
    </source>
</evidence>
<evidence type="ECO:0000256" key="13">
    <source>
        <dbReference type="SAM" id="MobiDB-lite"/>
    </source>
</evidence>
<dbReference type="Proteomes" id="UP000000719">
    <property type="component" value="Chromosome"/>
</dbReference>
<dbReference type="PANTHER" id="PTHR30531">
    <property type="entry name" value="FLAGELLAR BIOSYNTHETIC PROTEIN FLHB"/>
    <property type="match status" value="1"/>
</dbReference>
<sequence>MPVNQSGEKTEKPTPRRLRKARQQGQVAKSQELSSAFTLMGGFLVLFFIIKNIIYSLTNRMSYFLSLEAYNKINDVNSLYILIDSFYFIARLISPVLLASAIIGLVVNFLQVGPLFVPDLIKPDLKKINPISGFKRLFSLKSVVELIKSLFKIAIVAILAYLQLKNSWQTLINLSRQGITEAVAYLGHLIFKVAITIIICLVVLGIADYIYQKWEYIRNLKMTKQEVKEEHKEIEGDPRIKSKRREKQREMTLNRMIKAMEEADVVITNPTHIAVALKYDINSMEAPVVVAKGEGFIAKKIKEKARELKIEIVENKPLARALNATTEIGEEIPVDLYQAVAEVLAFLYKNNKYRPQ</sequence>
<dbReference type="AlphaFoldDB" id="B8CYQ0"/>
<evidence type="ECO:0000256" key="5">
    <source>
        <dbReference type="ARBA" id="ARBA00022475"/>
    </source>
</evidence>
<dbReference type="InterPro" id="IPR006135">
    <property type="entry name" value="T3SS_substrate_exporter"/>
</dbReference>
<keyword evidence="10 12" id="KW-0472">Membrane</keyword>
<dbReference type="SUPFAM" id="SSF160544">
    <property type="entry name" value="EscU C-terminal domain-like"/>
    <property type="match status" value="1"/>
</dbReference>
<feature type="transmembrane region" description="Helical" evidence="12">
    <location>
        <begin position="182"/>
        <end position="211"/>
    </location>
</feature>
<evidence type="ECO:0000256" key="3">
    <source>
        <dbReference type="ARBA" id="ARBA00021622"/>
    </source>
</evidence>
<organism evidence="14 15">
    <name type="scientific">Halothermothrix orenii (strain H 168 / OCM 544 / DSM 9562)</name>
    <dbReference type="NCBI Taxonomy" id="373903"/>
    <lineage>
        <taxon>Bacteria</taxon>
        <taxon>Bacillati</taxon>
        <taxon>Bacillota</taxon>
        <taxon>Clostridia</taxon>
        <taxon>Halanaerobiales</taxon>
        <taxon>Halothermotrichaceae</taxon>
        <taxon>Halothermothrix</taxon>
    </lineage>
</organism>
<keyword evidence="15" id="KW-1185">Reference proteome</keyword>
<feature type="transmembrane region" description="Helical" evidence="12">
    <location>
        <begin position="99"/>
        <end position="121"/>
    </location>
</feature>
<keyword evidence="14" id="KW-0966">Cell projection</keyword>
<dbReference type="InterPro" id="IPR006136">
    <property type="entry name" value="FlhB"/>
</dbReference>
<dbReference type="InterPro" id="IPR029025">
    <property type="entry name" value="T3SS_substrate_exporter_C"/>
</dbReference>
<dbReference type="PANTHER" id="PTHR30531:SF12">
    <property type="entry name" value="FLAGELLAR BIOSYNTHETIC PROTEIN FLHB"/>
    <property type="match status" value="1"/>
</dbReference>
<dbReference type="KEGG" id="hor:Hore_16690"/>
<evidence type="ECO:0000313" key="15">
    <source>
        <dbReference type="Proteomes" id="UP000000719"/>
    </source>
</evidence>
<keyword evidence="9 12" id="KW-1133">Transmembrane helix</keyword>
<dbReference type="Gene3D" id="3.40.1690.10">
    <property type="entry name" value="secretion proteins EscU"/>
    <property type="match status" value="1"/>
</dbReference>
<accession>B8CYQ0</accession>
<dbReference type="PRINTS" id="PR00950">
    <property type="entry name" value="TYPE3IMSPROT"/>
</dbReference>
<dbReference type="STRING" id="373903.Hore_16690"/>
<feature type="region of interest" description="Disordered" evidence="13">
    <location>
        <begin position="1"/>
        <end position="21"/>
    </location>
</feature>
<evidence type="ECO:0000256" key="4">
    <source>
        <dbReference type="ARBA" id="ARBA00022448"/>
    </source>
</evidence>
<keyword evidence="11 12" id="KW-1006">Bacterial flagellum protein export</keyword>
<dbReference type="MEROPS" id="N06.A01"/>
<evidence type="ECO:0000256" key="8">
    <source>
        <dbReference type="ARBA" id="ARBA00022927"/>
    </source>
</evidence>
<feature type="transmembrane region" description="Helical" evidence="12">
    <location>
        <begin position="142"/>
        <end position="162"/>
    </location>
</feature>
<evidence type="ECO:0000256" key="9">
    <source>
        <dbReference type="ARBA" id="ARBA00022989"/>
    </source>
</evidence>
<comment type="subcellular location">
    <subcellularLocation>
        <location evidence="1">Cell membrane</location>
        <topology evidence="1">Multi-pass membrane protein</topology>
    </subcellularLocation>
</comment>
<dbReference type="eggNOG" id="COG1377">
    <property type="taxonomic scope" value="Bacteria"/>
</dbReference>
<keyword evidence="4 12" id="KW-0813">Transport</keyword>
<reference evidence="14 15" key="1">
    <citation type="journal article" date="2009" name="PLoS ONE">
        <title>Genome analysis of the anaerobic thermohalophilic bacterium Halothermothrix orenii.</title>
        <authorList>
            <person name="Mavromatis K."/>
            <person name="Ivanova N."/>
            <person name="Anderson I."/>
            <person name="Lykidis A."/>
            <person name="Hooper S.D."/>
            <person name="Sun H."/>
            <person name="Kunin V."/>
            <person name="Lapidus A."/>
            <person name="Hugenholtz P."/>
            <person name="Patel B."/>
            <person name="Kyrpides N.C."/>
        </authorList>
    </citation>
    <scope>NUCLEOTIDE SEQUENCE [LARGE SCALE GENOMIC DNA]</scope>
    <source>
        <strain evidence="15">H 168 / OCM 544 / DSM 9562</strain>
    </source>
</reference>
<keyword evidence="5 12" id="KW-1003">Cell membrane</keyword>